<organism evidence="2 3">
    <name type="scientific">Candidatus Anaerobutyricum stercoris</name>
    <dbReference type="NCBI Taxonomy" id="2838457"/>
    <lineage>
        <taxon>Bacteria</taxon>
        <taxon>Bacillati</taxon>
        <taxon>Bacillota</taxon>
        <taxon>Clostridia</taxon>
        <taxon>Lachnospirales</taxon>
        <taxon>Lachnospiraceae</taxon>
        <taxon>Anaerobutyricum</taxon>
    </lineage>
</organism>
<evidence type="ECO:0000313" key="2">
    <source>
        <dbReference type="EMBL" id="HIZ40012.1"/>
    </source>
</evidence>
<feature type="chain" id="PRO_5038931545" evidence="1">
    <location>
        <begin position="30"/>
        <end position="59"/>
    </location>
</feature>
<comment type="caution">
    <text evidence="2">The sequence shown here is derived from an EMBL/GenBank/DDBJ whole genome shotgun (WGS) entry which is preliminary data.</text>
</comment>
<dbReference type="Proteomes" id="UP000824049">
    <property type="component" value="Unassembled WGS sequence"/>
</dbReference>
<name>A0A9D2J8F3_9FIRM</name>
<reference evidence="2" key="1">
    <citation type="journal article" date="2021" name="PeerJ">
        <title>Extensive microbial diversity within the chicken gut microbiome revealed by metagenomics and culture.</title>
        <authorList>
            <person name="Gilroy R."/>
            <person name="Ravi A."/>
            <person name="Getino M."/>
            <person name="Pursley I."/>
            <person name="Horton D.L."/>
            <person name="Alikhan N.F."/>
            <person name="Baker D."/>
            <person name="Gharbi K."/>
            <person name="Hall N."/>
            <person name="Watson M."/>
            <person name="Adriaenssens E.M."/>
            <person name="Foster-Nyarko E."/>
            <person name="Jarju S."/>
            <person name="Secka A."/>
            <person name="Antonio M."/>
            <person name="Oren A."/>
            <person name="Chaudhuri R.R."/>
            <person name="La Ragione R."/>
            <person name="Hildebrand F."/>
            <person name="Pallen M.J."/>
        </authorList>
    </citation>
    <scope>NUCLEOTIDE SEQUENCE</scope>
    <source>
        <strain evidence="2">CHK179-28034</strain>
    </source>
</reference>
<accession>A0A9D2J8F3</accession>
<sequence length="59" mass="6157">MKKMMKKLIAMAAALVMIVTLLPAVGVKATTTFPTTKTGTITIKKTDSNGSEISSVSAK</sequence>
<gene>
    <name evidence="2" type="ORF">H9968_08855</name>
</gene>
<feature type="signal peptide" evidence="1">
    <location>
        <begin position="1"/>
        <end position="29"/>
    </location>
</feature>
<proteinExistence type="predicted"/>
<evidence type="ECO:0000256" key="1">
    <source>
        <dbReference type="SAM" id="SignalP"/>
    </source>
</evidence>
<dbReference type="EMBL" id="DXBR01000081">
    <property type="protein sequence ID" value="HIZ40012.1"/>
    <property type="molecule type" value="Genomic_DNA"/>
</dbReference>
<dbReference type="AlphaFoldDB" id="A0A9D2J8F3"/>
<keyword evidence="1" id="KW-0732">Signal</keyword>
<protein>
    <submittedName>
        <fullName evidence="2">Uncharacterized protein</fullName>
    </submittedName>
</protein>
<reference evidence="2" key="2">
    <citation type="submission" date="2021-04" db="EMBL/GenBank/DDBJ databases">
        <authorList>
            <person name="Gilroy R."/>
        </authorList>
    </citation>
    <scope>NUCLEOTIDE SEQUENCE</scope>
    <source>
        <strain evidence="2">CHK179-28034</strain>
    </source>
</reference>
<evidence type="ECO:0000313" key="3">
    <source>
        <dbReference type="Proteomes" id="UP000824049"/>
    </source>
</evidence>